<evidence type="ECO:0000256" key="1">
    <source>
        <dbReference type="ARBA" id="ARBA00022679"/>
    </source>
</evidence>
<proteinExistence type="predicted"/>
<name>A0ABP9NW37_9BACT</name>
<dbReference type="Gene3D" id="3.40.50.2000">
    <property type="entry name" value="Glycogen Phosphorylase B"/>
    <property type="match status" value="2"/>
</dbReference>
<dbReference type="PANTHER" id="PTHR46401:SF2">
    <property type="entry name" value="GLYCOSYLTRANSFERASE WBBK-RELATED"/>
    <property type="match status" value="1"/>
</dbReference>
<organism evidence="3 4">
    <name type="scientific">Prosthecobacter algae</name>
    <dbReference type="NCBI Taxonomy" id="1144682"/>
    <lineage>
        <taxon>Bacteria</taxon>
        <taxon>Pseudomonadati</taxon>
        <taxon>Verrucomicrobiota</taxon>
        <taxon>Verrucomicrobiia</taxon>
        <taxon>Verrucomicrobiales</taxon>
        <taxon>Verrucomicrobiaceae</taxon>
        <taxon>Prosthecobacter</taxon>
    </lineage>
</organism>
<dbReference type="Pfam" id="PF00534">
    <property type="entry name" value="Glycos_transf_1"/>
    <property type="match status" value="1"/>
</dbReference>
<keyword evidence="1" id="KW-0808">Transferase</keyword>
<sequence>MSRQTSSKHRYIVAQSGARRSYAVPFILHQAGLLERFYTDVCGNVGWGRWLSAGGRLPWIGTKLRRLANRRVQEVIREKTVTFVWPNLRWFWRSVWASKEPTNVFRQDVRRHQELGEAVAGCDFGRATHLYLMFSEFTPLMWLARERGLKVVSEIYILISTNRLVAEERRLFPGWEAEPPDWEGVLREFNHQDALLSQADFYICPSESVAQDLVKNWNIAQDCTAVVPYGMSPTWLQLVPETKPGRILFVGTADLRKGIHYLAMAAEELVRRGRKYEFRVAGHVEELVRNQPACRHLTFLGRVPRERIHEEFQQADVFTLPSLAEGSAEVTYEALAAALPLVVTASAGSVARDGIEGILIPERDPIALADAIESIVENRALRTQFATAARQRAAEYTWDRYGERLISALESIPA</sequence>
<reference evidence="4" key="1">
    <citation type="journal article" date="2019" name="Int. J. Syst. Evol. Microbiol.">
        <title>The Global Catalogue of Microorganisms (GCM) 10K type strain sequencing project: providing services to taxonomists for standard genome sequencing and annotation.</title>
        <authorList>
            <consortium name="The Broad Institute Genomics Platform"/>
            <consortium name="The Broad Institute Genome Sequencing Center for Infectious Disease"/>
            <person name="Wu L."/>
            <person name="Ma J."/>
        </authorList>
    </citation>
    <scope>NUCLEOTIDE SEQUENCE [LARGE SCALE GENOMIC DNA]</scope>
    <source>
        <strain evidence="4">JCM 18053</strain>
    </source>
</reference>
<dbReference type="PANTHER" id="PTHR46401">
    <property type="entry name" value="GLYCOSYLTRANSFERASE WBBK-RELATED"/>
    <property type="match status" value="1"/>
</dbReference>
<feature type="domain" description="Glycosyl transferase family 1" evidence="2">
    <location>
        <begin position="241"/>
        <end position="392"/>
    </location>
</feature>
<dbReference type="EMBL" id="BAABIA010000001">
    <property type="protein sequence ID" value="GAA5133608.1"/>
    <property type="molecule type" value="Genomic_DNA"/>
</dbReference>
<dbReference type="CDD" id="cd03801">
    <property type="entry name" value="GT4_PimA-like"/>
    <property type="match status" value="1"/>
</dbReference>
<gene>
    <name evidence="3" type="ORF">GCM10023213_03730</name>
</gene>
<evidence type="ECO:0000313" key="4">
    <source>
        <dbReference type="Proteomes" id="UP001499852"/>
    </source>
</evidence>
<dbReference type="RefSeq" id="WP_345734672.1">
    <property type="nucleotide sequence ID" value="NZ_BAABIA010000001.1"/>
</dbReference>
<dbReference type="InterPro" id="IPR001296">
    <property type="entry name" value="Glyco_trans_1"/>
</dbReference>
<accession>A0ABP9NW37</accession>
<dbReference type="Proteomes" id="UP001499852">
    <property type="component" value="Unassembled WGS sequence"/>
</dbReference>
<protein>
    <submittedName>
        <fullName evidence="3">Glycosyltransferase family 4 protein</fullName>
    </submittedName>
</protein>
<evidence type="ECO:0000313" key="3">
    <source>
        <dbReference type="EMBL" id="GAA5133608.1"/>
    </source>
</evidence>
<evidence type="ECO:0000259" key="2">
    <source>
        <dbReference type="Pfam" id="PF00534"/>
    </source>
</evidence>
<dbReference type="SUPFAM" id="SSF53756">
    <property type="entry name" value="UDP-Glycosyltransferase/glycogen phosphorylase"/>
    <property type="match status" value="1"/>
</dbReference>
<comment type="caution">
    <text evidence="3">The sequence shown here is derived from an EMBL/GenBank/DDBJ whole genome shotgun (WGS) entry which is preliminary data.</text>
</comment>
<keyword evidence="4" id="KW-1185">Reference proteome</keyword>